<evidence type="ECO:0000313" key="1">
    <source>
        <dbReference type="EMBL" id="KAI0092903.1"/>
    </source>
</evidence>
<reference evidence="1" key="1">
    <citation type="journal article" date="2021" name="Environ. Microbiol.">
        <title>Gene family expansions and transcriptome signatures uncover fungal adaptations to wood decay.</title>
        <authorList>
            <person name="Hage H."/>
            <person name="Miyauchi S."/>
            <person name="Viragh M."/>
            <person name="Drula E."/>
            <person name="Min B."/>
            <person name="Chaduli D."/>
            <person name="Navarro D."/>
            <person name="Favel A."/>
            <person name="Norest M."/>
            <person name="Lesage-Meessen L."/>
            <person name="Balint B."/>
            <person name="Merenyi Z."/>
            <person name="de Eugenio L."/>
            <person name="Morin E."/>
            <person name="Martinez A.T."/>
            <person name="Baldrian P."/>
            <person name="Stursova M."/>
            <person name="Martinez M.J."/>
            <person name="Novotny C."/>
            <person name="Magnuson J.K."/>
            <person name="Spatafora J.W."/>
            <person name="Maurice S."/>
            <person name="Pangilinan J."/>
            <person name="Andreopoulos W."/>
            <person name="LaButti K."/>
            <person name="Hundley H."/>
            <person name="Na H."/>
            <person name="Kuo A."/>
            <person name="Barry K."/>
            <person name="Lipzen A."/>
            <person name="Henrissat B."/>
            <person name="Riley R."/>
            <person name="Ahrendt S."/>
            <person name="Nagy L.G."/>
            <person name="Grigoriev I.V."/>
            <person name="Martin F."/>
            <person name="Rosso M.N."/>
        </authorList>
    </citation>
    <scope>NUCLEOTIDE SEQUENCE</scope>
    <source>
        <strain evidence="1">CBS 384.51</strain>
    </source>
</reference>
<comment type="caution">
    <text evidence="1">The sequence shown here is derived from an EMBL/GenBank/DDBJ whole genome shotgun (WGS) entry which is preliminary data.</text>
</comment>
<protein>
    <submittedName>
        <fullName evidence="1">Ribosome 60S biogenesis N-terminal-domain-containing protein</fullName>
    </submittedName>
</protein>
<gene>
    <name evidence="1" type="ORF">BDY19DRAFT_1084085</name>
</gene>
<dbReference type="Proteomes" id="UP001055072">
    <property type="component" value="Unassembled WGS sequence"/>
</dbReference>
<evidence type="ECO:0000313" key="2">
    <source>
        <dbReference type="Proteomes" id="UP001055072"/>
    </source>
</evidence>
<sequence>MATANKQTKPTTHTHFTKYEDIRRVLHAQTETAVIEGLTVLRNQLTVKYSENAIPAGDERLLLAKAWLEADNAARGLFDLWGKVNIRQVGLTALILSVLSSLINLLSSQYTYHHLATPIIRDIILPQWSSKLNSYLSTSHNELLLVALKLYNSLSTFAGGKESRAVLDIFPWELKSLPKLLNMRRKSKGNDQVDVLARPDIRTLYVLFLLSFVDSKAPTVVKTAFLEQRRDNFVSIFKGLWQDSYPVVRRVLETCWSGIWADVKIKRTVKINIFAENTVGQIARLYERNEAEDESTESVPADLAHHFLLAICTRPGTGVCFKDQGWYPRNDENEGEGQDTIDDAPRRNHGRIYNKILANVLKTLKVNEDARQQELALRILQVCPELVAGYWPAAALTLEPRLSSKWIANIAFFGSAISLPVPQTTFLLLGGSQLYRPNPPPLSTIMENILPSVNIKVHLSRGLQSSSTLVQHCAALALGKCLTKFGSVLKSMQEVQNALEEDEDGLWSVRRREVEREVLRRVPDFQVIVAFAQQKHAQIPMDVDGKAQDTGAITKAALLSESAQRLLWLYHRYLPQLAAEARFDVTRLLASIHEGVSDDEATTGLVTLRQLHTLRLLNESEEFSIMGKAGTYQSLLYDYLRLKPLCLGPSRSALNTLLALYTGTNTRPIKLAVTELLKRSLSQTLLFQHDADEVDLWLRSIPRGKREPGAKAPDGTPLGDEVAAITLFLEDCVQRCVKTPYRYLQDLQDFWSQHTAENQLTDAQDSVSLPSPLLMTILEQLDAKFTRDLLSPSDCLATVTYIRKLVLRLASKVLDLQPLHALAKRLEALVDKPGPSSVMTAIGREAQYLSVGLKQLERPTLDSGEHNPMVDALLEEIRTEDVPSTLAGQQIRAYELVDRYRLFDGPWDQAQFSQLAYVIQQLDIGAAEDFLGYATLGRGFVWHYIRGTDHPEQFNFETLFLHCSNDSEAREDTGRILIDSVFYQHPTVQDIKRAISLIHHRLSSIHTVLESKGILLLLVGLLERAGSETKAQFGEIARSIWQLPSVASYACGALDPIILPVFKDLIASSKRALDEEPLLQDYVQFWETKLKGDVSTLSRNEIETAITWLLCMDQTCLLSLLDHFHGTGVIHEGNAPVLLEGILHALNQKLYVGDGCISLASRVHQLQDLASLLPGSESARRILSIAIRTSLPLFYDGLLGGHKSDERLSSLTKVAQTRWGAALDRNAEQIDVEKLMQLKDTSPLDITIISAALYKSESARSTVRGLLLANSASSWPLQDVARVLYAYLDTSLGSENIPCEDEEVLSVLYARITSFENDVSIIQDVQHVGIALLSLLPRLPPSFIERIIASLVDVKQEPSSHVFSALADLSSSASEAARKSINRLTERASRWTVTALSSDGPLPRQVHDMMSSVARTIKRFKSLTASSAETLVITAVLHRLQDSTALSLINDVLCTVEMKPVTVNRVLQTVLQHTKFETVARDPGIHSKLVTLLHTLFHLHPKNTCQASHVEPLLTLYGGTMSEADRKLLSIFKLFEKTKYVSIASLLVHWSATPGAPSSTALESVQSFDAARMLRSCLQFPQRISASDEAQAFADGENIYDPFFVILLFARMLGEGAPTTAPGWVQLFRSNVVSLLLRALSAHSDEVRDAALAQMAGLYNVLQDADFQERPHVLYILDLLRDVYAKNTPDQHAPRLPVYITLHLAHALRGVFYPSNFTYPLTARFLLQRPELDTNDMPLLYSMLYSVSDQWRKERAWIVRFMSDGMVGRQEWKILRKRHTWDLLASMFHSEESDLHLRRSILELLANLTCERHAVTSLVLGSAFLSWVELQLESIKQDEGTAWVKILENTLVTLDLQKVQTATQGEWWSIISRCMIALLQSPACSRTVFAYAVRVILRLSALPMASNPQIEDFISLSIKHLAALENALQIPHSADDSSERLVGILCPAPHRSYVLWKAIEADELELWGQCVESLWSATMQVGERSAAWDALTARLLIWRANAGQRSTVGEWARREVVRNISVDFIASV</sequence>
<proteinExistence type="predicted"/>
<keyword evidence="2" id="KW-1185">Reference proteome</keyword>
<dbReference type="EMBL" id="MU274903">
    <property type="protein sequence ID" value="KAI0092903.1"/>
    <property type="molecule type" value="Genomic_DNA"/>
</dbReference>
<name>A0ACB8UF79_9APHY</name>
<organism evidence="1 2">
    <name type="scientific">Irpex rosettiformis</name>
    <dbReference type="NCBI Taxonomy" id="378272"/>
    <lineage>
        <taxon>Eukaryota</taxon>
        <taxon>Fungi</taxon>
        <taxon>Dikarya</taxon>
        <taxon>Basidiomycota</taxon>
        <taxon>Agaricomycotina</taxon>
        <taxon>Agaricomycetes</taxon>
        <taxon>Polyporales</taxon>
        <taxon>Irpicaceae</taxon>
        <taxon>Irpex</taxon>
    </lineage>
</organism>
<accession>A0ACB8UF79</accession>